<proteinExistence type="predicted"/>
<sequence>MVMKFGLSFFCLVIMNVPGAVAGQLHETYLTIRKDLYQMQYEEVLKVIAELELSPKEKREIQSHPIKFGHQFPFLSSIPSSLITELSYFEAYSEDGGVGCLSVNGFGDVYQPVTVSLQFLMKEKIWKVKHAKIDYLPDYDRFYQQADCSK</sequence>
<gene>
    <name evidence="2" type="ORF">GCM10007906_48380</name>
</gene>
<comment type="caution">
    <text evidence="2">The sequence shown here is derived from an EMBL/GenBank/DDBJ whole genome shotgun (WGS) entry which is preliminary data.</text>
</comment>
<evidence type="ECO:0008006" key="4">
    <source>
        <dbReference type="Google" id="ProtNLM"/>
    </source>
</evidence>
<protein>
    <recommendedName>
        <fullName evidence="4">DUF3828 domain-containing protein</fullName>
    </recommendedName>
</protein>
<reference evidence="3" key="1">
    <citation type="journal article" date="2019" name="Int. J. Syst. Evol. Microbiol.">
        <title>The Global Catalogue of Microorganisms (GCM) 10K type strain sequencing project: providing services to taxonomists for standard genome sequencing and annotation.</title>
        <authorList>
            <consortium name="The Broad Institute Genomics Platform"/>
            <consortium name="The Broad Institute Genome Sequencing Center for Infectious Disease"/>
            <person name="Wu L."/>
            <person name="Ma J."/>
        </authorList>
    </citation>
    <scope>NUCLEOTIDE SEQUENCE [LARGE SCALE GENOMIC DNA]</scope>
    <source>
        <strain evidence="3">NBRC 110633</strain>
    </source>
</reference>
<feature type="signal peptide" evidence="1">
    <location>
        <begin position="1"/>
        <end position="22"/>
    </location>
</feature>
<name>A0ABQ5YB69_9VIBR</name>
<evidence type="ECO:0000256" key="1">
    <source>
        <dbReference type="SAM" id="SignalP"/>
    </source>
</evidence>
<keyword evidence="1" id="KW-0732">Signal</keyword>
<evidence type="ECO:0000313" key="3">
    <source>
        <dbReference type="Proteomes" id="UP001156669"/>
    </source>
</evidence>
<accession>A0ABQ5YB69</accession>
<evidence type="ECO:0000313" key="2">
    <source>
        <dbReference type="EMBL" id="GLR07250.1"/>
    </source>
</evidence>
<keyword evidence="3" id="KW-1185">Reference proteome</keyword>
<feature type="chain" id="PRO_5045435332" description="DUF3828 domain-containing protein" evidence="1">
    <location>
        <begin position="23"/>
        <end position="150"/>
    </location>
</feature>
<organism evidence="2 3">
    <name type="scientific">Vibrio hyugaensis</name>
    <dbReference type="NCBI Taxonomy" id="1534743"/>
    <lineage>
        <taxon>Bacteria</taxon>
        <taxon>Pseudomonadati</taxon>
        <taxon>Pseudomonadota</taxon>
        <taxon>Gammaproteobacteria</taxon>
        <taxon>Vibrionales</taxon>
        <taxon>Vibrionaceae</taxon>
        <taxon>Vibrio</taxon>
    </lineage>
</organism>
<dbReference type="EMBL" id="BSOE01000059">
    <property type="protein sequence ID" value="GLR07250.1"/>
    <property type="molecule type" value="Genomic_DNA"/>
</dbReference>
<dbReference type="Proteomes" id="UP001156669">
    <property type="component" value="Unassembled WGS sequence"/>
</dbReference>